<dbReference type="Pfam" id="PF03460">
    <property type="entry name" value="NIR_SIR_ferr"/>
    <property type="match status" value="2"/>
</dbReference>
<protein>
    <submittedName>
        <fullName evidence="10">Ferredoxin--nitrite reductase</fullName>
    </submittedName>
</protein>
<dbReference type="PANTHER" id="PTHR11493">
    <property type="entry name" value="SULFITE REDUCTASE [NADPH] SUBUNIT BETA-RELATED"/>
    <property type="match status" value="1"/>
</dbReference>
<evidence type="ECO:0000313" key="10">
    <source>
        <dbReference type="EMBL" id="GLK73812.1"/>
    </source>
</evidence>
<evidence type="ECO:0000256" key="6">
    <source>
        <dbReference type="ARBA" id="ARBA00023004"/>
    </source>
</evidence>
<keyword evidence="6" id="KW-0408">Iron</keyword>
<dbReference type="InterPro" id="IPR045169">
    <property type="entry name" value="NO2/SO3_Rdtase_4Fe4S_prot"/>
</dbReference>
<dbReference type="SUPFAM" id="SSF55124">
    <property type="entry name" value="Nitrite/Sulfite reductase N-terminal domain-like"/>
    <property type="match status" value="2"/>
</dbReference>
<feature type="domain" description="Nitrite/sulphite reductase 4Fe-4S" evidence="8">
    <location>
        <begin position="119"/>
        <end position="272"/>
    </location>
</feature>
<dbReference type="SUPFAM" id="SSF56014">
    <property type="entry name" value="Nitrite and sulphite reductase 4Fe-4S domain-like"/>
    <property type="match status" value="2"/>
</dbReference>
<sequence>MYAYDEFDRAFLAERVAEFRDQVGRRLSGALSEDEFKPLRLMNGVYLQLHAYMLRIAIPYGTLNAAQLRRMAHVARVYDRGYGHFTTRQNIQFNWIKLEELPEAMAALAEVGVHGIQTSGNCIRNVTTDQWAAATPEECDDPRIWAEILRQYSTLHPEFTYLPRKFKIAVTAAGHDRAAIKVHDVGLRLHRNAAGELGFEVLVGGGLGRTPFVGKSIRDFLPARELLSYIEAIMRVYNQYGRRDNIYKARIKILVHEIGAEEFSKAVEAEWAAIRDGALHLTDEAIAEIRDRFIYPAFETRTDQPAELVDALADPRFATWHRNSVHTHKVPGYSIVTISLKPVGAPPGDATADQMDIIADLAERYGSSEIRVGHEQNLCLPHVAQKDLPALWAALDAAGLATPNVNLVNDIIACPGLDYCALANARAIPVAQEIAKRFADLDRARGVGRLHINISGCINACGHHHVGHIGILGVEKNGQEFYQITLGGRADEHAQLGTLLGPAVSYEQVPGLVEDVVDTYMELRAGPHELFIDTVARLGVEPFKERVYAAH</sequence>
<organism evidence="10 11">
    <name type="scientific">Ancylobacter dichloromethanicus</name>
    <dbReference type="NCBI Taxonomy" id="518825"/>
    <lineage>
        <taxon>Bacteria</taxon>
        <taxon>Pseudomonadati</taxon>
        <taxon>Pseudomonadota</taxon>
        <taxon>Alphaproteobacteria</taxon>
        <taxon>Hyphomicrobiales</taxon>
        <taxon>Xanthobacteraceae</taxon>
        <taxon>Ancylobacter</taxon>
    </lineage>
</organism>
<dbReference type="PANTHER" id="PTHR11493:SF47">
    <property type="entry name" value="SULFITE REDUCTASE [NADPH] SUBUNIT BETA"/>
    <property type="match status" value="1"/>
</dbReference>
<dbReference type="Gene3D" id="3.90.480.10">
    <property type="entry name" value="Sulfite Reductase Hemoprotein,Domain 2"/>
    <property type="match status" value="1"/>
</dbReference>
<dbReference type="GO" id="GO:0051539">
    <property type="term" value="F:4 iron, 4 sulfur cluster binding"/>
    <property type="evidence" value="ECO:0007669"/>
    <property type="project" value="UniProtKB-KW"/>
</dbReference>
<keyword evidence="4" id="KW-0479">Metal-binding</keyword>
<evidence type="ECO:0000259" key="9">
    <source>
        <dbReference type="Pfam" id="PF03460"/>
    </source>
</evidence>
<gene>
    <name evidence="10" type="ORF">GCM10017643_39300</name>
</gene>
<dbReference type="EMBL" id="BSFJ01000034">
    <property type="protein sequence ID" value="GLK73812.1"/>
    <property type="molecule type" value="Genomic_DNA"/>
</dbReference>
<reference evidence="10" key="2">
    <citation type="submission" date="2023-01" db="EMBL/GenBank/DDBJ databases">
        <authorList>
            <person name="Sun Q."/>
            <person name="Evtushenko L."/>
        </authorList>
    </citation>
    <scope>NUCLEOTIDE SEQUENCE</scope>
    <source>
        <strain evidence="10">VKM B-2484</strain>
    </source>
</reference>
<dbReference type="RefSeq" id="WP_213376161.1">
    <property type="nucleotide sequence ID" value="NZ_BSFJ01000034.1"/>
</dbReference>
<reference evidence="10" key="1">
    <citation type="journal article" date="2014" name="Int. J. Syst. Evol. Microbiol.">
        <title>Complete genome sequence of Corynebacterium casei LMG S-19264T (=DSM 44701T), isolated from a smear-ripened cheese.</title>
        <authorList>
            <consortium name="US DOE Joint Genome Institute (JGI-PGF)"/>
            <person name="Walter F."/>
            <person name="Albersmeier A."/>
            <person name="Kalinowski J."/>
            <person name="Ruckert C."/>
        </authorList>
    </citation>
    <scope>NUCLEOTIDE SEQUENCE</scope>
    <source>
        <strain evidence="10">VKM B-2484</strain>
    </source>
</reference>
<feature type="domain" description="Nitrite/Sulfite reductase ferredoxin-like" evidence="9">
    <location>
        <begin position="344"/>
        <end position="398"/>
    </location>
</feature>
<dbReference type="GO" id="GO:0009337">
    <property type="term" value="C:sulfite reductase complex (NADPH)"/>
    <property type="evidence" value="ECO:0007669"/>
    <property type="project" value="TreeGrafter"/>
</dbReference>
<feature type="domain" description="Nitrite/Sulfite reductase ferredoxin-like" evidence="9">
    <location>
        <begin position="52"/>
        <end position="111"/>
    </location>
</feature>
<keyword evidence="3" id="KW-0004">4Fe-4S</keyword>
<evidence type="ECO:0000313" key="11">
    <source>
        <dbReference type="Proteomes" id="UP001143370"/>
    </source>
</evidence>
<dbReference type="GO" id="GO:0050311">
    <property type="term" value="F:sulfite reductase (ferredoxin) activity"/>
    <property type="evidence" value="ECO:0007669"/>
    <property type="project" value="TreeGrafter"/>
</dbReference>
<evidence type="ECO:0000259" key="8">
    <source>
        <dbReference type="Pfam" id="PF01077"/>
    </source>
</evidence>
<evidence type="ECO:0000256" key="1">
    <source>
        <dbReference type="ARBA" id="ARBA00001929"/>
    </source>
</evidence>
<proteinExistence type="predicted"/>
<evidence type="ECO:0000256" key="2">
    <source>
        <dbReference type="ARBA" id="ARBA00001966"/>
    </source>
</evidence>
<comment type="cofactor">
    <cofactor evidence="1">
        <name>siroheme</name>
        <dbReference type="ChEBI" id="CHEBI:60052"/>
    </cofactor>
</comment>
<dbReference type="InterPro" id="IPR036136">
    <property type="entry name" value="Nit/Sulf_reduc_fer-like_dom_sf"/>
</dbReference>
<evidence type="ECO:0000256" key="3">
    <source>
        <dbReference type="ARBA" id="ARBA00022485"/>
    </source>
</evidence>
<keyword evidence="11" id="KW-1185">Reference proteome</keyword>
<comment type="caution">
    <text evidence="10">The sequence shown here is derived from an EMBL/GenBank/DDBJ whole genome shotgun (WGS) entry which is preliminary data.</text>
</comment>
<dbReference type="InterPro" id="IPR005117">
    <property type="entry name" value="NiRdtase/SiRdtase_haem-b_fer"/>
</dbReference>
<dbReference type="GO" id="GO:0046872">
    <property type="term" value="F:metal ion binding"/>
    <property type="evidence" value="ECO:0007669"/>
    <property type="project" value="UniProtKB-KW"/>
</dbReference>
<name>A0A9W6N199_9HYPH</name>
<dbReference type="Gene3D" id="3.30.413.10">
    <property type="entry name" value="Sulfite Reductase Hemoprotein, domain 1"/>
    <property type="match status" value="2"/>
</dbReference>
<accession>A0A9W6N199</accession>
<evidence type="ECO:0000256" key="5">
    <source>
        <dbReference type="ARBA" id="ARBA00023002"/>
    </source>
</evidence>
<evidence type="ECO:0000256" key="7">
    <source>
        <dbReference type="ARBA" id="ARBA00023014"/>
    </source>
</evidence>
<dbReference type="GO" id="GO:0020037">
    <property type="term" value="F:heme binding"/>
    <property type="evidence" value="ECO:0007669"/>
    <property type="project" value="InterPro"/>
</dbReference>
<keyword evidence="7" id="KW-0411">Iron-sulfur</keyword>
<comment type="cofactor">
    <cofactor evidence="2">
        <name>[4Fe-4S] cluster</name>
        <dbReference type="ChEBI" id="CHEBI:49883"/>
    </cofactor>
</comment>
<feature type="domain" description="Nitrite/sulphite reductase 4Fe-4S" evidence="8">
    <location>
        <begin position="410"/>
        <end position="547"/>
    </location>
</feature>
<dbReference type="InterPro" id="IPR006067">
    <property type="entry name" value="NO2/SO3_Rdtase_4Fe4S_dom"/>
</dbReference>
<evidence type="ECO:0000256" key="4">
    <source>
        <dbReference type="ARBA" id="ARBA00022723"/>
    </source>
</evidence>
<dbReference type="Proteomes" id="UP001143370">
    <property type="component" value="Unassembled WGS sequence"/>
</dbReference>
<dbReference type="AlphaFoldDB" id="A0A9W6N199"/>
<dbReference type="GO" id="GO:0000103">
    <property type="term" value="P:sulfate assimilation"/>
    <property type="evidence" value="ECO:0007669"/>
    <property type="project" value="TreeGrafter"/>
</dbReference>
<dbReference type="InterPro" id="IPR045854">
    <property type="entry name" value="NO2/SO3_Rdtase_4Fe4S_sf"/>
</dbReference>
<dbReference type="GO" id="GO:0016002">
    <property type="term" value="F:sulfite reductase activity"/>
    <property type="evidence" value="ECO:0007669"/>
    <property type="project" value="TreeGrafter"/>
</dbReference>
<keyword evidence="5" id="KW-0560">Oxidoreductase</keyword>
<dbReference type="Pfam" id="PF01077">
    <property type="entry name" value="NIR_SIR"/>
    <property type="match status" value="2"/>
</dbReference>